<reference evidence="1 2" key="1">
    <citation type="journal article" date="2014" name="Nature">
        <title>An environmental bacterial taxon with a large and distinct metabolic repertoire.</title>
        <authorList>
            <person name="Wilson M.C."/>
            <person name="Mori T."/>
            <person name="Ruckert C."/>
            <person name="Uria A.R."/>
            <person name="Helf M.J."/>
            <person name="Takada K."/>
            <person name="Gernert C."/>
            <person name="Steffens U.A."/>
            <person name="Heycke N."/>
            <person name="Schmitt S."/>
            <person name="Rinke C."/>
            <person name="Helfrich E.J."/>
            <person name="Brachmann A.O."/>
            <person name="Gurgui C."/>
            <person name="Wakimoto T."/>
            <person name="Kracht M."/>
            <person name="Crusemann M."/>
            <person name="Hentschel U."/>
            <person name="Abe I."/>
            <person name="Matsunaga S."/>
            <person name="Kalinowski J."/>
            <person name="Takeyama H."/>
            <person name="Piel J."/>
        </authorList>
    </citation>
    <scope>NUCLEOTIDE SEQUENCE [LARGE SCALE GENOMIC DNA]</scope>
    <source>
        <strain evidence="2">TSY2</strain>
    </source>
</reference>
<keyword evidence="2" id="KW-1185">Reference proteome</keyword>
<evidence type="ECO:0000313" key="2">
    <source>
        <dbReference type="Proteomes" id="UP000019140"/>
    </source>
</evidence>
<gene>
    <name evidence="1" type="ORF">ETSY2_40575</name>
</gene>
<proteinExistence type="predicted"/>
<comment type="caution">
    <text evidence="1">The sequence shown here is derived from an EMBL/GenBank/DDBJ whole genome shotgun (WGS) entry which is preliminary data.</text>
</comment>
<dbReference type="Proteomes" id="UP000019140">
    <property type="component" value="Unassembled WGS sequence"/>
</dbReference>
<accession>W4LPE1</accession>
<name>W4LPE1_9BACT</name>
<organism evidence="1 2">
    <name type="scientific">Candidatus Entotheonella gemina</name>
    <dbReference type="NCBI Taxonomy" id="1429439"/>
    <lineage>
        <taxon>Bacteria</taxon>
        <taxon>Pseudomonadati</taxon>
        <taxon>Nitrospinota/Tectimicrobiota group</taxon>
        <taxon>Candidatus Tectimicrobiota</taxon>
        <taxon>Candidatus Entotheonellia</taxon>
        <taxon>Candidatus Entotheonellales</taxon>
        <taxon>Candidatus Entotheonellaceae</taxon>
        <taxon>Candidatus Entotheonella</taxon>
    </lineage>
</organism>
<protein>
    <submittedName>
        <fullName evidence="1">Uncharacterized protein</fullName>
    </submittedName>
</protein>
<dbReference type="EMBL" id="AZHX01001815">
    <property type="protein sequence ID" value="ETW99615.1"/>
    <property type="molecule type" value="Genomic_DNA"/>
</dbReference>
<dbReference type="HOGENOM" id="CLU_3248806_0_0_7"/>
<sequence>MPLPLLRNLPHMKCLLSYGLYRQMAGESERKIALFFCASALE</sequence>
<evidence type="ECO:0000313" key="1">
    <source>
        <dbReference type="EMBL" id="ETW99615.1"/>
    </source>
</evidence>
<dbReference type="AlphaFoldDB" id="W4LPE1"/>